<accession>A0AAE3ZVH0</accession>
<feature type="transmembrane region" description="Helical" evidence="1">
    <location>
        <begin position="44"/>
        <end position="63"/>
    </location>
</feature>
<dbReference type="Proteomes" id="UP001183629">
    <property type="component" value="Unassembled WGS sequence"/>
</dbReference>
<feature type="transmembrane region" description="Helical" evidence="1">
    <location>
        <begin position="116"/>
        <end position="133"/>
    </location>
</feature>
<keyword evidence="1" id="KW-0812">Transmembrane</keyword>
<organism evidence="2 3">
    <name type="scientific">Catenuloplanes niger</name>
    <dbReference type="NCBI Taxonomy" id="587534"/>
    <lineage>
        <taxon>Bacteria</taxon>
        <taxon>Bacillati</taxon>
        <taxon>Actinomycetota</taxon>
        <taxon>Actinomycetes</taxon>
        <taxon>Micromonosporales</taxon>
        <taxon>Micromonosporaceae</taxon>
        <taxon>Catenuloplanes</taxon>
    </lineage>
</organism>
<gene>
    <name evidence="2" type="ORF">J2S44_005218</name>
</gene>
<dbReference type="AlphaFoldDB" id="A0AAE3ZVH0"/>
<evidence type="ECO:0000313" key="2">
    <source>
        <dbReference type="EMBL" id="MDR7324968.1"/>
    </source>
</evidence>
<sequence>MEAPREVAVDAPRAWDRPLVVMPVFAVVSLVGGQLPSFSTAANIYSLGVGGTLMWFGLSQRVPRRPVPARPGHGTVWWLAPAVVFVAFEGSTFLTGSAYSYPTLSKLADPLLADPTVRAAGFFGWLCAFWGLARR</sequence>
<proteinExistence type="predicted"/>
<name>A0AAE3ZVH0_9ACTN</name>
<feature type="transmembrane region" description="Helical" evidence="1">
    <location>
        <begin position="75"/>
        <end position="96"/>
    </location>
</feature>
<dbReference type="RefSeq" id="WP_310419163.1">
    <property type="nucleotide sequence ID" value="NZ_JAVDYC010000001.1"/>
</dbReference>
<evidence type="ECO:0000256" key="1">
    <source>
        <dbReference type="SAM" id="Phobius"/>
    </source>
</evidence>
<reference evidence="2 3" key="1">
    <citation type="submission" date="2023-07" db="EMBL/GenBank/DDBJ databases">
        <title>Sequencing the genomes of 1000 actinobacteria strains.</title>
        <authorList>
            <person name="Klenk H.-P."/>
        </authorList>
    </citation>
    <scope>NUCLEOTIDE SEQUENCE [LARGE SCALE GENOMIC DNA]</scope>
    <source>
        <strain evidence="2 3">DSM 44711</strain>
    </source>
</reference>
<keyword evidence="1" id="KW-0472">Membrane</keyword>
<evidence type="ECO:0000313" key="3">
    <source>
        <dbReference type="Proteomes" id="UP001183629"/>
    </source>
</evidence>
<protein>
    <submittedName>
        <fullName evidence="2">Uncharacterized protein</fullName>
    </submittedName>
</protein>
<keyword evidence="1" id="KW-1133">Transmembrane helix</keyword>
<comment type="caution">
    <text evidence="2">The sequence shown here is derived from an EMBL/GenBank/DDBJ whole genome shotgun (WGS) entry which is preliminary data.</text>
</comment>
<keyword evidence="3" id="KW-1185">Reference proteome</keyword>
<dbReference type="EMBL" id="JAVDYC010000001">
    <property type="protein sequence ID" value="MDR7324968.1"/>
    <property type="molecule type" value="Genomic_DNA"/>
</dbReference>